<feature type="region of interest" description="Disordered" evidence="2">
    <location>
        <begin position="402"/>
        <end position="425"/>
    </location>
</feature>
<dbReference type="Gene3D" id="3.40.50.10540">
    <property type="entry name" value="Crotonobetainyl-coa:carnitine coa-transferase, domain 1"/>
    <property type="match status" value="1"/>
</dbReference>
<dbReference type="PANTHER" id="PTHR48207:SF3">
    <property type="entry name" value="SUCCINATE--HYDROXYMETHYLGLUTARATE COA-TRANSFERASE"/>
    <property type="match status" value="1"/>
</dbReference>
<sequence length="425" mass="44703">MTAASVSGAGSLAGIRVIEIGTSVAAPYAAQILGDFGADVVKVERLGTGDDSRSWAPPQWDGVSVTFLALNRSKRSLAINYKTEAGKKILTQLIAHSDVLIQNLRPGALAAAGFDAAQMRALNPRLIFCDLAGFGATGPRASEPAYDPLVQAYSGIVSITGEESGGPSRVPVSILDMGTGMWAALAVFEALRRRDQTGVGSHVQLSLLQTALTWLTIPLMGVQSGSPVPGRQGSGLAGVVPYGAFPSSNGYVFISAGNDQTWRDLIGALGAEHLGDVSEFSTNPQRVINRQAVTLALSAETARFTTTELIEALSAARIPHSPVQTLDQVLNDEQVHALGQFRHLPHDGIEDFTTLNLPMTFDGAYPEISQAPPSLGADTEAILTSLGLTAPEMRQLISQGVIQQTDSDTGRIASEPIPNREAKAT</sequence>
<dbReference type="GO" id="GO:0008410">
    <property type="term" value="F:CoA-transferase activity"/>
    <property type="evidence" value="ECO:0007669"/>
    <property type="project" value="TreeGrafter"/>
</dbReference>
<dbReference type="AlphaFoldDB" id="A0A6J7FG91"/>
<dbReference type="EMBL" id="CAFBMB010000031">
    <property type="protein sequence ID" value="CAB4894251.1"/>
    <property type="molecule type" value="Genomic_DNA"/>
</dbReference>
<dbReference type="InterPro" id="IPR023606">
    <property type="entry name" value="CoA-Trfase_III_dom_1_sf"/>
</dbReference>
<dbReference type="SUPFAM" id="SSF89796">
    <property type="entry name" value="CoA-transferase family III (CaiB/BaiF)"/>
    <property type="match status" value="1"/>
</dbReference>
<dbReference type="Gene3D" id="3.30.1540.10">
    <property type="entry name" value="formyl-coa transferase, domain 3"/>
    <property type="match status" value="1"/>
</dbReference>
<dbReference type="InterPro" id="IPR044855">
    <property type="entry name" value="CoA-Trfase_III_dom3_sf"/>
</dbReference>
<evidence type="ECO:0000313" key="3">
    <source>
        <dbReference type="EMBL" id="CAB4894251.1"/>
    </source>
</evidence>
<reference evidence="3" key="1">
    <citation type="submission" date="2020-05" db="EMBL/GenBank/DDBJ databases">
        <authorList>
            <person name="Chiriac C."/>
            <person name="Salcher M."/>
            <person name="Ghai R."/>
            <person name="Kavagutti S V."/>
        </authorList>
    </citation>
    <scope>NUCLEOTIDE SEQUENCE</scope>
</reference>
<name>A0A6J7FG91_9ZZZZ</name>
<dbReference type="PANTHER" id="PTHR48207">
    <property type="entry name" value="SUCCINATE--HYDROXYMETHYLGLUTARATE COA-TRANSFERASE"/>
    <property type="match status" value="1"/>
</dbReference>
<organism evidence="3">
    <name type="scientific">freshwater metagenome</name>
    <dbReference type="NCBI Taxonomy" id="449393"/>
    <lineage>
        <taxon>unclassified sequences</taxon>
        <taxon>metagenomes</taxon>
        <taxon>ecological metagenomes</taxon>
    </lineage>
</organism>
<dbReference type="InterPro" id="IPR003673">
    <property type="entry name" value="CoA-Trfase_fam_III"/>
</dbReference>
<protein>
    <submittedName>
        <fullName evidence="3">Unannotated protein</fullName>
    </submittedName>
</protein>
<proteinExistence type="predicted"/>
<dbReference type="InterPro" id="IPR050483">
    <property type="entry name" value="CoA-transferase_III_domain"/>
</dbReference>
<accession>A0A6J7FG91</accession>
<keyword evidence="1" id="KW-0808">Transferase</keyword>
<evidence type="ECO:0000256" key="2">
    <source>
        <dbReference type="SAM" id="MobiDB-lite"/>
    </source>
</evidence>
<dbReference type="Pfam" id="PF02515">
    <property type="entry name" value="CoA_transf_3"/>
    <property type="match status" value="1"/>
</dbReference>
<gene>
    <name evidence="3" type="ORF">UFOPK3516_00597</name>
</gene>
<evidence type="ECO:0000256" key="1">
    <source>
        <dbReference type="ARBA" id="ARBA00022679"/>
    </source>
</evidence>